<feature type="transmembrane region" description="Helical" evidence="10">
    <location>
        <begin position="155"/>
        <end position="181"/>
    </location>
</feature>
<evidence type="ECO:0000256" key="8">
    <source>
        <dbReference type="ARBA" id="ARBA00022989"/>
    </source>
</evidence>
<dbReference type="Gene3D" id="1.20.1560.10">
    <property type="entry name" value="ABC transporter type 1, transmembrane domain"/>
    <property type="match status" value="1"/>
</dbReference>
<dbReference type="InterPro" id="IPR036640">
    <property type="entry name" value="ABC1_TM_sf"/>
</dbReference>
<dbReference type="Gene3D" id="3.40.50.300">
    <property type="entry name" value="P-loop containing nucleotide triphosphate hydrolases"/>
    <property type="match status" value="1"/>
</dbReference>
<organism evidence="13">
    <name type="scientific">marine metagenome</name>
    <dbReference type="NCBI Taxonomy" id="408172"/>
    <lineage>
        <taxon>unclassified sequences</taxon>
        <taxon>metagenomes</taxon>
        <taxon>ecological metagenomes</taxon>
    </lineage>
</organism>
<dbReference type="GO" id="GO:0140359">
    <property type="term" value="F:ABC-type transporter activity"/>
    <property type="evidence" value="ECO:0007669"/>
    <property type="project" value="InterPro"/>
</dbReference>
<dbReference type="PANTHER" id="PTHR24221:SF654">
    <property type="entry name" value="ATP-BINDING CASSETTE SUB-FAMILY B MEMBER 6"/>
    <property type="match status" value="1"/>
</dbReference>
<dbReference type="GO" id="GO:0016020">
    <property type="term" value="C:membrane"/>
    <property type="evidence" value="ECO:0007669"/>
    <property type="project" value="UniProtKB-SubCell"/>
</dbReference>
<accession>A0A381RI10</accession>
<evidence type="ECO:0000256" key="3">
    <source>
        <dbReference type="ARBA" id="ARBA00022475"/>
    </source>
</evidence>
<dbReference type="InterPro" id="IPR003593">
    <property type="entry name" value="AAA+_ATPase"/>
</dbReference>
<feature type="domain" description="ABC transmembrane type-1" evidence="12">
    <location>
        <begin position="28"/>
        <end position="312"/>
    </location>
</feature>
<dbReference type="SMART" id="SM00382">
    <property type="entry name" value="AAA"/>
    <property type="match status" value="1"/>
</dbReference>
<dbReference type="PROSITE" id="PS50893">
    <property type="entry name" value="ABC_TRANSPORTER_2"/>
    <property type="match status" value="1"/>
</dbReference>
<dbReference type="AlphaFoldDB" id="A0A381RI10"/>
<keyword evidence="9 10" id="KW-0472">Membrane</keyword>
<evidence type="ECO:0000256" key="6">
    <source>
        <dbReference type="ARBA" id="ARBA00022741"/>
    </source>
</evidence>
<dbReference type="PANTHER" id="PTHR24221">
    <property type="entry name" value="ATP-BINDING CASSETTE SUB-FAMILY B"/>
    <property type="match status" value="1"/>
</dbReference>
<dbReference type="InterPro" id="IPR027417">
    <property type="entry name" value="P-loop_NTPase"/>
</dbReference>
<evidence type="ECO:0000256" key="7">
    <source>
        <dbReference type="ARBA" id="ARBA00022840"/>
    </source>
</evidence>
<gene>
    <name evidence="13" type="ORF">METZ01_LOCUS44299</name>
</gene>
<feature type="transmembrane region" description="Helical" evidence="10">
    <location>
        <begin position="27"/>
        <end position="52"/>
    </location>
</feature>
<dbReference type="Pfam" id="PF00005">
    <property type="entry name" value="ABC_tran"/>
    <property type="match status" value="1"/>
</dbReference>
<keyword evidence="3" id="KW-1003">Cell membrane</keyword>
<evidence type="ECO:0000256" key="4">
    <source>
        <dbReference type="ARBA" id="ARBA00022519"/>
    </source>
</evidence>
<keyword evidence="2" id="KW-0813">Transport</keyword>
<evidence type="ECO:0000259" key="12">
    <source>
        <dbReference type="PROSITE" id="PS50929"/>
    </source>
</evidence>
<protein>
    <recommendedName>
        <fullName evidence="14">ABC transmembrane type-1 domain-containing protein</fullName>
    </recommendedName>
</protein>
<proteinExistence type="predicted"/>
<sequence length="601" mass="64186">MDDIEGAGAFGVLRRGLAASPELRDGLAFTACMALAVAGSKLLVPLTIQAVLDGAVSTDGVRMGRVLVLSGGAAALVVGSIQLGRATYYRLVQTAENVLYGLRVRTFEHLHRLSLAEHTASSKGALTARVTSDVETLTKFAQWGAVAWIINSVQIVAVLAIMAAYSWQLTLVTLGLHLPLLPILRWMQKRQLLAYDLLRTRVSETLGVISETVHGVEVVRTYGYREPTRRRIRSAVDTQYRQQMVAARYFSLVLPASDAFGVTAIASVIGAGVWWGGGWGVSSGELVAFVFLSNLLVGPITELGEVLDQTQTALAGWWKILDVLDTEVEVVDPAEPRPVPGGALEVRVEALEFAYRTGDRVLHGIDAVLPAGSSVAVVGETGSGKTTFVKLLARLADPTAGLVLVGGIDLRDASPDDRRRAVRMVPQDGFLFDTTVRANVRFGRTGATDVDVDAAINLLGLREWVDRLSDGLDTRVGERGEGLSVGERQLVALARAQLGDPGLLILDEATSAVDPETEMALERALERLAVGRTTVSVAHRLSTAERSDFVLVFDAGRIAERGTHAELLDRGGIYAGLHASWMGNTRAVGSVGTSDVVGTDV</sequence>
<feature type="transmembrane region" description="Helical" evidence="10">
    <location>
        <begin position="64"/>
        <end position="83"/>
    </location>
</feature>
<evidence type="ECO:0000256" key="9">
    <source>
        <dbReference type="ARBA" id="ARBA00023136"/>
    </source>
</evidence>
<evidence type="ECO:0000256" key="5">
    <source>
        <dbReference type="ARBA" id="ARBA00022692"/>
    </source>
</evidence>
<keyword evidence="8 10" id="KW-1133">Transmembrane helix</keyword>
<evidence type="ECO:0000256" key="2">
    <source>
        <dbReference type="ARBA" id="ARBA00022448"/>
    </source>
</evidence>
<keyword evidence="4" id="KW-0997">Cell inner membrane</keyword>
<feature type="transmembrane region" description="Helical" evidence="10">
    <location>
        <begin position="249"/>
        <end position="273"/>
    </location>
</feature>
<feature type="domain" description="ABC transporter" evidence="11">
    <location>
        <begin position="346"/>
        <end position="580"/>
    </location>
</feature>
<dbReference type="SUPFAM" id="SSF52540">
    <property type="entry name" value="P-loop containing nucleoside triphosphate hydrolases"/>
    <property type="match status" value="1"/>
</dbReference>
<dbReference type="GO" id="GO:0005524">
    <property type="term" value="F:ATP binding"/>
    <property type="evidence" value="ECO:0007669"/>
    <property type="project" value="UniProtKB-KW"/>
</dbReference>
<evidence type="ECO:0000256" key="10">
    <source>
        <dbReference type="SAM" id="Phobius"/>
    </source>
</evidence>
<keyword evidence="6" id="KW-0547">Nucleotide-binding</keyword>
<keyword evidence="7" id="KW-0067">ATP-binding</keyword>
<name>A0A381RI10_9ZZZZ</name>
<dbReference type="Pfam" id="PF00664">
    <property type="entry name" value="ABC_membrane"/>
    <property type="match status" value="1"/>
</dbReference>
<dbReference type="GO" id="GO:0034040">
    <property type="term" value="F:ATPase-coupled lipid transmembrane transporter activity"/>
    <property type="evidence" value="ECO:0007669"/>
    <property type="project" value="TreeGrafter"/>
</dbReference>
<dbReference type="InterPro" id="IPR003439">
    <property type="entry name" value="ABC_transporter-like_ATP-bd"/>
</dbReference>
<dbReference type="InterPro" id="IPR039421">
    <property type="entry name" value="Type_1_exporter"/>
</dbReference>
<dbReference type="FunFam" id="3.40.50.300:FF:001001">
    <property type="entry name" value="Multidrug ABC transporter ATP-binding protein"/>
    <property type="match status" value="1"/>
</dbReference>
<keyword evidence="5 10" id="KW-0812">Transmembrane</keyword>
<dbReference type="InterPro" id="IPR011527">
    <property type="entry name" value="ABC1_TM_dom"/>
</dbReference>
<evidence type="ECO:0000256" key="1">
    <source>
        <dbReference type="ARBA" id="ARBA00004141"/>
    </source>
</evidence>
<dbReference type="GO" id="GO:0016887">
    <property type="term" value="F:ATP hydrolysis activity"/>
    <property type="evidence" value="ECO:0007669"/>
    <property type="project" value="InterPro"/>
</dbReference>
<evidence type="ECO:0008006" key="14">
    <source>
        <dbReference type="Google" id="ProtNLM"/>
    </source>
</evidence>
<comment type="subcellular location">
    <subcellularLocation>
        <location evidence="1">Membrane</location>
        <topology evidence="1">Multi-pass membrane protein</topology>
    </subcellularLocation>
</comment>
<evidence type="ECO:0000259" key="11">
    <source>
        <dbReference type="PROSITE" id="PS50893"/>
    </source>
</evidence>
<dbReference type="PROSITE" id="PS50929">
    <property type="entry name" value="ABC_TM1F"/>
    <property type="match status" value="1"/>
</dbReference>
<dbReference type="EMBL" id="UINC01001975">
    <property type="protein sequence ID" value="SUZ91445.1"/>
    <property type="molecule type" value="Genomic_DNA"/>
</dbReference>
<reference evidence="13" key="1">
    <citation type="submission" date="2018-05" db="EMBL/GenBank/DDBJ databases">
        <authorList>
            <person name="Lanie J.A."/>
            <person name="Ng W.-L."/>
            <person name="Kazmierczak K.M."/>
            <person name="Andrzejewski T.M."/>
            <person name="Davidsen T.M."/>
            <person name="Wayne K.J."/>
            <person name="Tettelin H."/>
            <person name="Glass J.I."/>
            <person name="Rusch D."/>
            <person name="Podicherti R."/>
            <person name="Tsui H.-C.T."/>
            <person name="Winkler M.E."/>
        </authorList>
    </citation>
    <scope>NUCLEOTIDE SEQUENCE</scope>
</reference>
<dbReference type="SUPFAM" id="SSF90123">
    <property type="entry name" value="ABC transporter transmembrane region"/>
    <property type="match status" value="1"/>
</dbReference>
<evidence type="ECO:0000313" key="13">
    <source>
        <dbReference type="EMBL" id="SUZ91445.1"/>
    </source>
</evidence>